<sequence>MDNNDKGRKNAEDRYDAPMSFDPDTFSSYLDSGSKIRPDDMKSTAISRKFHKRDKSLY</sequence>
<proteinExistence type="predicted"/>
<accession>A0A1V4ILH8</accession>
<dbReference type="RefSeq" id="WP_169911627.1">
    <property type="nucleotide sequence ID" value="NZ_MZGV01000030.1"/>
</dbReference>
<keyword evidence="3" id="KW-1185">Reference proteome</keyword>
<name>A0A1V4ILH8_9CLOT</name>
<dbReference type="EMBL" id="MZGV01000030">
    <property type="protein sequence ID" value="OPJ60605.1"/>
    <property type="molecule type" value="Genomic_DNA"/>
</dbReference>
<organism evidence="2 3">
    <name type="scientific">Clostridium oryzae</name>
    <dbReference type="NCBI Taxonomy" id="1450648"/>
    <lineage>
        <taxon>Bacteria</taxon>
        <taxon>Bacillati</taxon>
        <taxon>Bacillota</taxon>
        <taxon>Clostridia</taxon>
        <taxon>Eubacteriales</taxon>
        <taxon>Clostridiaceae</taxon>
        <taxon>Clostridium</taxon>
    </lineage>
</organism>
<evidence type="ECO:0000313" key="3">
    <source>
        <dbReference type="Proteomes" id="UP000190080"/>
    </source>
</evidence>
<comment type="caution">
    <text evidence="2">The sequence shown here is derived from an EMBL/GenBank/DDBJ whole genome shotgun (WGS) entry which is preliminary data.</text>
</comment>
<feature type="region of interest" description="Disordered" evidence="1">
    <location>
        <begin position="1"/>
        <end position="58"/>
    </location>
</feature>
<evidence type="ECO:0000313" key="2">
    <source>
        <dbReference type="EMBL" id="OPJ60605.1"/>
    </source>
</evidence>
<dbReference type="AlphaFoldDB" id="A0A1V4ILH8"/>
<gene>
    <name evidence="2" type="ORF">CLORY_27810</name>
</gene>
<feature type="compositionally biased region" description="Basic and acidic residues" evidence="1">
    <location>
        <begin position="1"/>
        <end position="16"/>
    </location>
</feature>
<evidence type="ECO:0000256" key="1">
    <source>
        <dbReference type="SAM" id="MobiDB-lite"/>
    </source>
</evidence>
<reference evidence="2 3" key="1">
    <citation type="submission" date="2017-03" db="EMBL/GenBank/DDBJ databases">
        <title>Genome sequence of Clostridium oryzae DSM 28571.</title>
        <authorList>
            <person name="Poehlein A."/>
            <person name="Daniel R."/>
        </authorList>
    </citation>
    <scope>NUCLEOTIDE SEQUENCE [LARGE SCALE GENOMIC DNA]</scope>
    <source>
        <strain evidence="2 3">DSM 28571</strain>
    </source>
</reference>
<protein>
    <submittedName>
        <fullName evidence="2">Uncharacterized protein</fullName>
    </submittedName>
</protein>
<dbReference type="Proteomes" id="UP000190080">
    <property type="component" value="Unassembled WGS sequence"/>
</dbReference>
<feature type="compositionally biased region" description="Basic residues" evidence="1">
    <location>
        <begin position="48"/>
        <end position="58"/>
    </location>
</feature>